<dbReference type="Pfam" id="PF03133">
    <property type="entry name" value="TTL"/>
    <property type="match status" value="1"/>
</dbReference>
<keyword evidence="3" id="KW-0067">ATP-binding</keyword>
<sequence>MPSLPNNTDHQATSSLSLHSDLPYQPSCSIKRKVRKEKIGAITANVSGTKYEIVRLVIEEMMFAKAQDEDETALIWNDCAIKEKKKRRQKTFIIKPANGAMGHGISLTRNGKLQAQDHLIVQEYLEKSFLLEGYKFDLRVYILVTSCDPLRILYNDGLVRMGTEYHSPSESNLNQLFMHLTNYSV</sequence>
<keyword evidence="1 4" id="KW-0436">Ligase</keyword>
<evidence type="ECO:0000256" key="3">
    <source>
        <dbReference type="ARBA" id="ARBA00022840"/>
    </source>
</evidence>
<dbReference type="EMBL" id="JP287812">
    <property type="protein sequence ID" value="AEQ18520.1"/>
    <property type="molecule type" value="mRNA"/>
</dbReference>
<protein>
    <submittedName>
        <fullName evidence="4">Putative tubulin tyrosine ligase member 7</fullName>
    </submittedName>
</protein>
<evidence type="ECO:0000256" key="1">
    <source>
        <dbReference type="ARBA" id="ARBA00022598"/>
    </source>
</evidence>
<accession>G5E348</accession>
<dbReference type="AlphaFoldDB" id="G5E348"/>
<reference evidence="4" key="1">
    <citation type="submission" date="2011-09" db="EMBL/GenBank/DDBJ databases">
        <title>The odds of duplicate gene persistence after polyploidization.</title>
        <authorList>
            <person name="Chain F.J.J."/>
            <person name="Evans B.J."/>
            <person name="Dushoff J."/>
        </authorList>
    </citation>
    <scope>NUCLEOTIDE SEQUENCE</scope>
    <source>
        <tissue evidence="4">Liver</tissue>
    </source>
</reference>
<dbReference type="GO" id="GO:0000226">
    <property type="term" value="P:microtubule cytoskeleton organization"/>
    <property type="evidence" value="ECO:0007669"/>
    <property type="project" value="TreeGrafter"/>
</dbReference>
<evidence type="ECO:0000313" key="4">
    <source>
        <dbReference type="EMBL" id="AEQ18520.1"/>
    </source>
</evidence>
<dbReference type="GO" id="GO:0070740">
    <property type="term" value="F:tubulin-glutamic acid ligase activity"/>
    <property type="evidence" value="ECO:0007669"/>
    <property type="project" value="TreeGrafter"/>
</dbReference>
<feature type="non-terminal residue" evidence="4">
    <location>
        <position position="185"/>
    </location>
</feature>
<proteinExistence type="evidence at transcript level"/>
<feature type="non-terminal residue" evidence="4">
    <location>
        <position position="1"/>
    </location>
</feature>
<dbReference type="Gene3D" id="3.30.470.20">
    <property type="entry name" value="ATP-grasp fold, B domain"/>
    <property type="match status" value="1"/>
</dbReference>
<dbReference type="SUPFAM" id="SSF56059">
    <property type="entry name" value="Glutathione synthetase ATP-binding domain-like"/>
    <property type="match status" value="1"/>
</dbReference>
<dbReference type="PANTHER" id="PTHR12241:SF147">
    <property type="entry name" value="TUBULIN POLYGLUTAMYLASE TTLL7"/>
    <property type="match status" value="1"/>
</dbReference>
<dbReference type="GO" id="GO:0015631">
    <property type="term" value="F:tubulin binding"/>
    <property type="evidence" value="ECO:0007669"/>
    <property type="project" value="TreeGrafter"/>
</dbReference>
<dbReference type="PROSITE" id="PS51221">
    <property type="entry name" value="TTL"/>
    <property type="match status" value="1"/>
</dbReference>
<keyword evidence="2" id="KW-0547">Nucleotide-binding</keyword>
<evidence type="ECO:0000256" key="2">
    <source>
        <dbReference type="ARBA" id="ARBA00022741"/>
    </source>
</evidence>
<organism evidence="4">
    <name type="scientific">Hymenochirus curtipes</name>
    <name type="common">western dwarf clawed frog</name>
    <dbReference type="NCBI Taxonomy" id="8362"/>
    <lineage>
        <taxon>Eukaryota</taxon>
        <taxon>Metazoa</taxon>
        <taxon>Chordata</taxon>
        <taxon>Craniata</taxon>
        <taxon>Vertebrata</taxon>
        <taxon>Euteleostomi</taxon>
        <taxon>Amphibia</taxon>
        <taxon>Batrachia</taxon>
        <taxon>Anura</taxon>
        <taxon>Pipoidea</taxon>
        <taxon>Pipidae</taxon>
        <taxon>Pipinae</taxon>
        <taxon>Hymenochirus</taxon>
    </lineage>
</organism>
<name>G5E348_9PIPI</name>
<dbReference type="PANTHER" id="PTHR12241">
    <property type="entry name" value="TUBULIN POLYGLUTAMYLASE"/>
    <property type="match status" value="1"/>
</dbReference>
<dbReference type="GO" id="GO:0036064">
    <property type="term" value="C:ciliary basal body"/>
    <property type="evidence" value="ECO:0007669"/>
    <property type="project" value="TreeGrafter"/>
</dbReference>
<dbReference type="GO" id="GO:0005524">
    <property type="term" value="F:ATP binding"/>
    <property type="evidence" value="ECO:0007669"/>
    <property type="project" value="UniProtKB-KW"/>
</dbReference>
<dbReference type="InterPro" id="IPR004344">
    <property type="entry name" value="TTL/TTLL_fam"/>
</dbReference>